<proteinExistence type="predicted"/>
<evidence type="ECO:0000313" key="3">
    <source>
        <dbReference type="Proteomes" id="UP000243250"/>
    </source>
</evidence>
<gene>
    <name evidence="2" type="ORF">SAMN04488124_2706</name>
</gene>
<organism evidence="2 3">
    <name type="scientific">Halogeometricum limi</name>
    <dbReference type="NCBI Taxonomy" id="555875"/>
    <lineage>
        <taxon>Archaea</taxon>
        <taxon>Methanobacteriati</taxon>
        <taxon>Methanobacteriota</taxon>
        <taxon>Stenosarchaea group</taxon>
        <taxon>Halobacteria</taxon>
        <taxon>Halobacteriales</taxon>
        <taxon>Haloferacaceae</taxon>
        <taxon>Halogeometricum</taxon>
    </lineage>
</organism>
<dbReference type="STRING" id="555875.SAMN04488124_2706"/>
<accession>A0A1I6I1R0</accession>
<sequence>MTESNAPSEPAEPRFVESNDPAGGRKLCSRREVNPDISVEEAFDEAAFRALLESAFDNVEETDDGFSVHVRDRESQHTFEAYSGASGPAYGGPRRYFVKTETGHALDPEVHSMLRDFERWLTEETLD</sequence>
<evidence type="ECO:0000313" key="2">
    <source>
        <dbReference type="EMBL" id="SFR60635.1"/>
    </source>
</evidence>
<keyword evidence="3" id="KW-1185">Reference proteome</keyword>
<feature type="region of interest" description="Disordered" evidence="1">
    <location>
        <begin position="1"/>
        <end position="26"/>
    </location>
</feature>
<evidence type="ECO:0000256" key="1">
    <source>
        <dbReference type="SAM" id="MobiDB-lite"/>
    </source>
</evidence>
<dbReference type="AlphaFoldDB" id="A0A1I6I1R0"/>
<protein>
    <submittedName>
        <fullName evidence="2">Uncharacterized protein</fullName>
    </submittedName>
</protein>
<reference evidence="3" key="1">
    <citation type="submission" date="2016-10" db="EMBL/GenBank/DDBJ databases">
        <authorList>
            <person name="Varghese N."/>
            <person name="Submissions S."/>
        </authorList>
    </citation>
    <scope>NUCLEOTIDE SEQUENCE [LARGE SCALE GENOMIC DNA]</scope>
    <source>
        <strain evidence="3">CGMCC 1.8711</strain>
    </source>
</reference>
<dbReference type="EMBL" id="FOYS01000004">
    <property type="protein sequence ID" value="SFR60635.1"/>
    <property type="molecule type" value="Genomic_DNA"/>
</dbReference>
<dbReference type="RefSeq" id="WP_089881871.1">
    <property type="nucleotide sequence ID" value="NZ_FOYS01000004.1"/>
</dbReference>
<name>A0A1I6I1R0_9EURY</name>
<dbReference type="Proteomes" id="UP000243250">
    <property type="component" value="Unassembled WGS sequence"/>
</dbReference>